<dbReference type="SUPFAM" id="SSF56349">
    <property type="entry name" value="DNA breaking-rejoining enzymes"/>
    <property type="match status" value="1"/>
</dbReference>
<keyword evidence="1" id="KW-0159">Chromosome partition</keyword>
<geneLocation type="plasmid" evidence="6 7">
    <name>pQBR103</name>
</geneLocation>
<evidence type="ECO:0000256" key="2">
    <source>
        <dbReference type="ARBA" id="ARBA00022908"/>
    </source>
</evidence>
<organism evidence="6 7">
    <name type="scientific">Pseudomonas fluorescens (strain SBW25)</name>
    <dbReference type="NCBI Taxonomy" id="216595"/>
    <lineage>
        <taxon>Bacteria</taxon>
        <taxon>Pseudomonadati</taxon>
        <taxon>Pseudomonadota</taxon>
        <taxon>Gammaproteobacteria</taxon>
        <taxon>Pseudomonadales</taxon>
        <taxon>Pseudomonadaceae</taxon>
        <taxon>Pseudomonas</taxon>
    </lineage>
</organism>
<dbReference type="SUPFAM" id="SSF47823">
    <property type="entry name" value="lambda integrase-like, N-terminal domain"/>
    <property type="match status" value="1"/>
</dbReference>
<name>A4V7L9_PSEFS</name>
<dbReference type="Pfam" id="PF00589">
    <property type="entry name" value="Phage_integrase"/>
    <property type="match status" value="1"/>
</dbReference>
<dbReference type="CDD" id="cd00799">
    <property type="entry name" value="INT_Cre_C"/>
    <property type="match status" value="1"/>
</dbReference>
<gene>
    <name evidence="6" type="ordered locus">pQBR0110</name>
</gene>
<dbReference type="InterPro" id="IPR010998">
    <property type="entry name" value="Integrase_recombinase_N"/>
</dbReference>
<proteinExistence type="predicted"/>
<evidence type="ECO:0000259" key="5">
    <source>
        <dbReference type="PROSITE" id="PS51898"/>
    </source>
</evidence>
<dbReference type="PATRIC" id="fig|216595.4.peg.73"/>
<keyword evidence="4" id="KW-0233">DNA recombination</keyword>
<evidence type="ECO:0000313" key="7">
    <source>
        <dbReference type="Proteomes" id="UP000002332"/>
    </source>
</evidence>
<protein>
    <submittedName>
        <fullName evidence="6">Phage-related integrase/recombinase</fullName>
    </submittedName>
</protein>
<sequence>MKSELRAPTTVGALSRLLPLDNAAVLELDSLSQASQDAVSDFLKAGTAPNTVRSYQGALTYWSAWLQVRYGVALGDGPIPAAVAIQYIVDHLNRPQDDGTWTHNLPPSVDQALVDAKIKATLGPHSYNTVSLRMAVLGKWHGMKGWASPTDIKEVKALMRDAQKAQARGGISVRKKTALVAEPLKAILDTCSADGLRGIRDRALLLLAWSGGGRRRSEVVALQVSDVRRLDADTWMYSLGVTKTDTAGVRREKPLTGAAAHALTAWLSAAPIESGPLFRGMLRGGRVGTAPMTGHEVNRILQRRAKLAGLEGDWGAHSLRSGFVTEAGRQGVPLGDVMAMTEHTSISTVMGYFQSGNMLNSAATTLLAGYDVPEVEVDDSSPGSGSHLPR</sequence>
<dbReference type="InterPro" id="IPR011010">
    <property type="entry name" value="DNA_brk_join_enz"/>
</dbReference>
<dbReference type="Gene3D" id="1.10.150.130">
    <property type="match status" value="1"/>
</dbReference>
<evidence type="ECO:0000256" key="4">
    <source>
        <dbReference type="ARBA" id="ARBA00023172"/>
    </source>
</evidence>
<dbReference type="InterPro" id="IPR013762">
    <property type="entry name" value="Integrase-like_cat_sf"/>
</dbReference>
<dbReference type="GO" id="GO:0007059">
    <property type="term" value="P:chromosome segregation"/>
    <property type="evidence" value="ECO:0007669"/>
    <property type="project" value="UniProtKB-KW"/>
</dbReference>
<dbReference type="Gene3D" id="1.10.443.10">
    <property type="entry name" value="Intergrase catalytic core"/>
    <property type="match status" value="1"/>
</dbReference>
<dbReference type="PROSITE" id="PS51898">
    <property type="entry name" value="TYR_RECOMBINASE"/>
    <property type="match status" value="1"/>
</dbReference>
<dbReference type="InterPro" id="IPR050090">
    <property type="entry name" value="Tyrosine_recombinase_XerCD"/>
</dbReference>
<accession>A4V7L9</accession>
<dbReference type="Proteomes" id="UP000002332">
    <property type="component" value="Plasmid pQBR103"/>
</dbReference>
<evidence type="ECO:0000313" key="6">
    <source>
        <dbReference type="EMBL" id="CAM96142.1"/>
    </source>
</evidence>
<dbReference type="GO" id="GO:0006310">
    <property type="term" value="P:DNA recombination"/>
    <property type="evidence" value="ECO:0007669"/>
    <property type="project" value="UniProtKB-KW"/>
</dbReference>
<dbReference type="GO" id="GO:0015074">
    <property type="term" value="P:DNA integration"/>
    <property type="evidence" value="ECO:0007669"/>
    <property type="project" value="UniProtKB-KW"/>
</dbReference>
<dbReference type="AlphaFoldDB" id="A4V7L9"/>
<dbReference type="EMBL" id="AM235768">
    <property type="protein sequence ID" value="CAM96142.1"/>
    <property type="molecule type" value="Genomic_DNA"/>
</dbReference>
<dbReference type="RefSeq" id="WP_011922919.1">
    <property type="nucleotide sequence ID" value="NC_009444.1"/>
</dbReference>
<dbReference type="PANTHER" id="PTHR30349:SF81">
    <property type="entry name" value="TYROSINE RECOMBINASE XERC"/>
    <property type="match status" value="1"/>
</dbReference>
<evidence type="ECO:0000256" key="1">
    <source>
        <dbReference type="ARBA" id="ARBA00022829"/>
    </source>
</evidence>
<dbReference type="GO" id="GO:0003677">
    <property type="term" value="F:DNA binding"/>
    <property type="evidence" value="ECO:0007669"/>
    <property type="project" value="UniProtKB-KW"/>
</dbReference>
<evidence type="ECO:0000256" key="3">
    <source>
        <dbReference type="ARBA" id="ARBA00023125"/>
    </source>
</evidence>
<dbReference type="InterPro" id="IPR002104">
    <property type="entry name" value="Integrase_catalytic"/>
</dbReference>
<keyword evidence="6" id="KW-0614">Plasmid</keyword>
<keyword evidence="3" id="KW-0238">DNA-binding</keyword>
<dbReference type="PANTHER" id="PTHR30349">
    <property type="entry name" value="PHAGE INTEGRASE-RELATED"/>
    <property type="match status" value="1"/>
</dbReference>
<keyword evidence="2" id="KW-0229">DNA integration</keyword>
<feature type="domain" description="Tyr recombinase" evidence="5">
    <location>
        <begin position="174"/>
        <end position="366"/>
    </location>
</feature>
<reference evidence="6 7" key="1">
    <citation type="journal article" date="2007" name="ISME J.">
        <title>Sequence-based analysis of pQBR103; a representative of a unique, transfer-proficient mega plasmid resident in the microbial community of sugar beet.</title>
        <authorList>
            <person name="Tett A."/>
            <person name="Spiers A.J."/>
            <person name="Crossman L.C."/>
            <person name="Ager D."/>
            <person name="Ciric L."/>
            <person name="Dow J.M."/>
            <person name="Fry J.C."/>
            <person name="Harris D."/>
            <person name="Lilley A."/>
            <person name="Oliver A."/>
            <person name="Parkhill J."/>
            <person name="Quail M.A."/>
            <person name="Rainey P.B."/>
            <person name="Saunders N.J."/>
            <person name="Seeger K."/>
            <person name="Snyder L.A.S."/>
            <person name="Squares R."/>
            <person name="Thomas C.M."/>
            <person name="Turner S.L."/>
            <person name="Zhang X.-X."/>
            <person name="Field D."/>
            <person name="Bailey M.J."/>
        </authorList>
    </citation>
    <scope>NUCLEOTIDE SEQUENCE [LARGE SCALE GENOMIC DNA]</scope>
    <source>
        <strain evidence="6 7">SBW25</strain>
    </source>
</reference>